<evidence type="ECO:0000313" key="2">
    <source>
        <dbReference type="Proteomes" id="UP000793456"/>
    </source>
</evidence>
<organism evidence="1 2">
    <name type="scientific">Larimichthys crocea</name>
    <name type="common">Large yellow croaker</name>
    <name type="synonym">Pseudosciaena crocea</name>
    <dbReference type="NCBI Taxonomy" id="215358"/>
    <lineage>
        <taxon>Eukaryota</taxon>
        <taxon>Metazoa</taxon>
        <taxon>Chordata</taxon>
        <taxon>Craniata</taxon>
        <taxon>Vertebrata</taxon>
        <taxon>Euteleostomi</taxon>
        <taxon>Actinopterygii</taxon>
        <taxon>Neopterygii</taxon>
        <taxon>Teleostei</taxon>
        <taxon>Neoteleostei</taxon>
        <taxon>Acanthomorphata</taxon>
        <taxon>Eupercaria</taxon>
        <taxon>Sciaenidae</taxon>
        <taxon>Larimichthys</taxon>
    </lineage>
</organism>
<protein>
    <submittedName>
        <fullName evidence="1">Uncharacterized protein</fullName>
    </submittedName>
</protein>
<comment type="caution">
    <text evidence="1">The sequence shown here is derived from an EMBL/GenBank/DDBJ whole genome shotgun (WGS) entry which is preliminary data.</text>
</comment>
<proteinExistence type="predicted"/>
<reference evidence="1" key="1">
    <citation type="submission" date="2018-11" db="EMBL/GenBank/DDBJ databases">
        <title>The sequence and de novo assembly of Larimichthys crocea genome using PacBio and Hi-C technologies.</title>
        <authorList>
            <person name="Xu P."/>
            <person name="Chen B."/>
            <person name="Zhou Z."/>
            <person name="Ke Q."/>
            <person name="Wu Y."/>
            <person name="Bai H."/>
            <person name="Pu F."/>
        </authorList>
    </citation>
    <scope>NUCLEOTIDE SEQUENCE</scope>
    <source>
        <tissue evidence="1">Muscle</tissue>
    </source>
</reference>
<dbReference type="EMBL" id="CM011688">
    <property type="protein sequence ID" value="TMS09475.1"/>
    <property type="molecule type" value="Genomic_DNA"/>
</dbReference>
<gene>
    <name evidence="1" type="ORF">E3U43_002134</name>
</gene>
<name>A0ACD3QQP5_LARCR</name>
<keyword evidence="2" id="KW-1185">Reference proteome</keyword>
<dbReference type="Proteomes" id="UP000793456">
    <property type="component" value="Chromosome XV"/>
</dbReference>
<evidence type="ECO:0000313" key="1">
    <source>
        <dbReference type="EMBL" id="TMS09475.1"/>
    </source>
</evidence>
<sequence length="397" mass="45234">MASINGRLLPPIRVEWISRASPPSGCENMTASRKEIRPCAGSHCGTTQLGEGTASAAINFHATTMVWENGCVVIVMLTPLVESGVKQCYHYWPDEGSNLYHIYEVNLVSEHIWCDDFLVRSFYLKNMQTNETRTVTQFHFLTWLNQNVPETSRTLLDFRRKVNKCYRGRSCPIIVHCSDGAGRSGTYILVDMVLNKMAKGTPGSSSRLKGSLAALKSNSCFSSGLFVQCVSQYFLSFFVSLQDQFEFALTAVAEEATIDFRSLLSRIKVYEWSIYCYKMIQSMTPAWRYYSTGVFSDEAEWMNSFLRVLIQVKQQLGIDCGENALVRKKKSQSLIADVPKRDRRLQFHNVASPSCTLVGEERTHCSVINRRRCERRDSSLKCQRECQSHTRTRCQLF</sequence>
<accession>A0ACD3QQP5</accession>